<dbReference type="OrthoDB" id="9812435at2"/>
<dbReference type="PANTHER" id="PTHR30537">
    <property type="entry name" value="HTH-TYPE TRANSCRIPTIONAL REGULATOR"/>
    <property type="match status" value="1"/>
</dbReference>
<dbReference type="PANTHER" id="PTHR30537:SF1">
    <property type="entry name" value="HTH-TYPE TRANSCRIPTIONAL REGULATOR PGRR"/>
    <property type="match status" value="1"/>
</dbReference>
<evidence type="ECO:0000313" key="6">
    <source>
        <dbReference type="EMBL" id="PXZ01721.1"/>
    </source>
</evidence>
<dbReference type="PROSITE" id="PS50931">
    <property type="entry name" value="HTH_LYSR"/>
    <property type="match status" value="1"/>
</dbReference>
<dbReference type="EMBL" id="QGLT01000001">
    <property type="protein sequence ID" value="PXZ01721.1"/>
    <property type="molecule type" value="Genomic_DNA"/>
</dbReference>
<keyword evidence="4" id="KW-0804">Transcription</keyword>
<comment type="caution">
    <text evidence="6">The sequence shown here is derived from an EMBL/GenBank/DDBJ whole genome shotgun (WGS) entry which is preliminary data.</text>
</comment>
<dbReference type="InterPro" id="IPR036390">
    <property type="entry name" value="WH_DNA-bd_sf"/>
</dbReference>
<protein>
    <submittedName>
        <fullName evidence="6">LysR family transcriptional regulator</fullName>
    </submittedName>
</protein>
<dbReference type="InterPro" id="IPR058163">
    <property type="entry name" value="LysR-type_TF_proteobact-type"/>
</dbReference>
<dbReference type="AlphaFoldDB" id="A0A318MYR1"/>
<evidence type="ECO:0000256" key="1">
    <source>
        <dbReference type="ARBA" id="ARBA00009437"/>
    </source>
</evidence>
<keyword evidence="2" id="KW-0805">Transcription regulation</keyword>
<comment type="similarity">
    <text evidence="1">Belongs to the LysR transcriptional regulatory family.</text>
</comment>
<name>A0A318MYR1_9PROT</name>
<dbReference type="FunFam" id="1.10.10.10:FF:000001">
    <property type="entry name" value="LysR family transcriptional regulator"/>
    <property type="match status" value="1"/>
</dbReference>
<evidence type="ECO:0000313" key="7">
    <source>
        <dbReference type="Proteomes" id="UP000247565"/>
    </source>
</evidence>
<dbReference type="InterPro" id="IPR000847">
    <property type="entry name" value="LysR_HTH_N"/>
</dbReference>
<keyword evidence="3" id="KW-0238">DNA-binding</keyword>
<dbReference type="PRINTS" id="PR00039">
    <property type="entry name" value="HTHLYSR"/>
</dbReference>
<accession>A0A318MYR1</accession>
<evidence type="ECO:0000259" key="5">
    <source>
        <dbReference type="PROSITE" id="PS50931"/>
    </source>
</evidence>
<reference evidence="6 7" key="1">
    <citation type="submission" date="2018-05" db="EMBL/GenBank/DDBJ databases">
        <title>Reference genomes for bee gut microbiota database.</title>
        <authorList>
            <person name="Ellegaard K.M."/>
        </authorList>
    </citation>
    <scope>NUCLEOTIDE SEQUENCE [LARGE SCALE GENOMIC DNA]</scope>
    <source>
        <strain evidence="6 7">ESL0284</strain>
    </source>
</reference>
<proteinExistence type="inferred from homology"/>
<dbReference type="GO" id="GO:0003700">
    <property type="term" value="F:DNA-binding transcription factor activity"/>
    <property type="evidence" value="ECO:0007669"/>
    <property type="project" value="InterPro"/>
</dbReference>
<sequence>MLQKNVNDLLVFLTIAKERSFTKAASKLGVSQSALSHTMRNLEKNLDVQLLSRTTRSVEPTKLGEILLKNIAPRLEEIVEELGKIIDLKKRPFGNINLLTDEHAANFVVWPHLRNFLRHYPDIKFNVEVSSNLQKEIHGKYDAKISLGEVVDKDFLSIKISAPVQIAVVASPLYLQDKKIPKTPHDLLKHQSINYFLSFMQNQYDWEFVVKGNTQIIHMEGQFSCNTLTQVIQATLDGFGFAYIPLKEVYHAIQQKHLVHVLSEYCPSFSGYYLRYPNRNNFTQAFSLLLQSFEY</sequence>
<evidence type="ECO:0000256" key="3">
    <source>
        <dbReference type="ARBA" id="ARBA00023125"/>
    </source>
</evidence>
<dbReference type="Gene3D" id="3.40.190.290">
    <property type="match status" value="1"/>
</dbReference>
<dbReference type="InterPro" id="IPR005119">
    <property type="entry name" value="LysR_subst-bd"/>
</dbReference>
<keyword evidence="7" id="KW-1185">Reference proteome</keyword>
<dbReference type="GO" id="GO:0043565">
    <property type="term" value="F:sequence-specific DNA binding"/>
    <property type="evidence" value="ECO:0007669"/>
    <property type="project" value="TreeGrafter"/>
</dbReference>
<dbReference type="Pfam" id="PF03466">
    <property type="entry name" value="LysR_substrate"/>
    <property type="match status" value="1"/>
</dbReference>
<feature type="domain" description="HTH lysR-type" evidence="5">
    <location>
        <begin position="1"/>
        <end position="61"/>
    </location>
</feature>
<organism evidence="6 7">
    <name type="scientific">Commensalibacter melissae</name>
    <dbReference type="NCBI Taxonomy" id="2070537"/>
    <lineage>
        <taxon>Bacteria</taxon>
        <taxon>Pseudomonadati</taxon>
        <taxon>Pseudomonadota</taxon>
        <taxon>Alphaproteobacteria</taxon>
        <taxon>Acetobacterales</taxon>
        <taxon>Acetobacteraceae</taxon>
    </lineage>
</organism>
<dbReference type="InterPro" id="IPR036388">
    <property type="entry name" value="WH-like_DNA-bd_sf"/>
</dbReference>
<evidence type="ECO:0000256" key="2">
    <source>
        <dbReference type="ARBA" id="ARBA00023015"/>
    </source>
</evidence>
<evidence type="ECO:0000256" key="4">
    <source>
        <dbReference type="ARBA" id="ARBA00023163"/>
    </source>
</evidence>
<dbReference type="Gene3D" id="1.10.10.10">
    <property type="entry name" value="Winged helix-like DNA-binding domain superfamily/Winged helix DNA-binding domain"/>
    <property type="match status" value="1"/>
</dbReference>
<dbReference type="Proteomes" id="UP000247565">
    <property type="component" value="Unassembled WGS sequence"/>
</dbReference>
<dbReference type="Pfam" id="PF00126">
    <property type="entry name" value="HTH_1"/>
    <property type="match status" value="1"/>
</dbReference>
<gene>
    <name evidence="6" type="ORF">DK869_01540</name>
</gene>
<dbReference type="SUPFAM" id="SSF53850">
    <property type="entry name" value="Periplasmic binding protein-like II"/>
    <property type="match status" value="1"/>
</dbReference>
<dbReference type="GO" id="GO:0006351">
    <property type="term" value="P:DNA-templated transcription"/>
    <property type="evidence" value="ECO:0007669"/>
    <property type="project" value="TreeGrafter"/>
</dbReference>
<dbReference type="RefSeq" id="WP_110438240.1">
    <property type="nucleotide sequence ID" value="NZ_CP046393.1"/>
</dbReference>
<dbReference type="SUPFAM" id="SSF46785">
    <property type="entry name" value="Winged helix' DNA-binding domain"/>
    <property type="match status" value="1"/>
</dbReference>